<dbReference type="PANTHER" id="PTHR23308">
    <property type="entry name" value="NUCLEAR INHIBITOR OF PROTEIN PHOSPHATASE-1"/>
    <property type="match status" value="1"/>
</dbReference>
<organism evidence="3 4">
    <name type="scientific">Emiliania huxleyi (strain CCMP1516)</name>
    <dbReference type="NCBI Taxonomy" id="280463"/>
    <lineage>
        <taxon>Eukaryota</taxon>
        <taxon>Haptista</taxon>
        <taxon>Haptophyta</taxon>
        <taxon>Prymnesiophyceae</taxon>
        <taxon>Isochrysidales</taxon>
        <taxon>Noelaerhabdaceae</taxon>
        <taxon>Emiliania</taxon>
    </lineage>
</organism>
<dbReference type="RefSeq" id="XP_005777818.1">
    <property type="nucleotide sequence ID" value="XM_005777761.1"/>
</dbReference>
<feature type="domain" description="FHA" evidence="2">
    <location>
        <begin position="107"/>
        <end position="157"/>
    </location>
</feature>
<evidence type="ECO:0000256" key="1">
    <source>
        <dbReference type="SAM" id="MobiDB-lite"/>
    </source>
</evidence>
<dbReference type="EnsemblProtists" id="EOD25389">
    <property type="protein sequence ID" value="EOD25389"/>
    <property type="gene ID" value="EMIHUDRAFT_237824"/>
</dbReference>
<proteinExistence type="predicted"/>
<dbReference type="HOGENOM" id="CLU_1206698_0_0_1"/>
<dbReference type="eggNOG" id="KOG1880">
    <property type="taxonomic scope" value="Eukaryota"/>
</dbReference>
<dbReference type="InterPro" id="IPR008984">
    <property type="entry name" value="SMAD_FHA_dom_sf"/>
</dbReference>
<dbReference type="InterPro" id="IPR000253">
    <property type="entry name" value="FHA_dom"/>
</dbReference>
<sequence>MSFQRGRKGWRTGSPERLSMFIEADSMAQRGWALGGRGAQAAPAPAPEPPHAAPSLPAAALGFAVPPWCVVPAQPCAARLLVTSGGVARIDRQGRPETLQIGMTRAVVAGRSPDADVVLEHPSASRRHAAVLHHASGAVYLVDLGSAHGTFLAGTRLPPHEPTVWADGTAARFGAAQTQHILLRRRESLPQPAALRPPPQPQPPSKAASTAAAAPQRLEAGLAASTRARK</sequence>
<dbReference type="GeneID" id="17270935"/>
<dbReference type="Pfam" id="PF00498">
    <property type="entry name" value="FHA"/>
    <property type="match status" value="1"/>
</dbReference>
<dbReference type="PROSITE" id="PS50006">
    <property type="entry name" value="FHA_DOMAIN"/>
    <property type="match status" value="1"/>
</dbReference>
<dbReference type="Proteomes" id="UP000013827">
    <property type="component" value="Unassembled WGS sequence"/>
</dbReference>
<dbReference type="PaxDb" id="2903-EOD25389"/>
<feature type="compositionally biased region" description="Low complexity" evidence="1">
    <location>
        <begin position="205"/>
        <end position="218"/>
    </location>
</feature>
<dbReference type="InterPro" id="IPR050923">
    <property type="entry name" value="Cell_Proc_Reg/RNA_Proc"/>
</dbReference>
<dbReference type="STRING" id="2903.R1EX03"/>
<dbReference type="SMART" id="SM00240">
    <property type="entry name" value="FHA"/>
    <property type="match status" value="1"/>
</dbReference>
<dbReference type="SUPFAM" id="SSF49879">
    <property type="entry name" value="SMAD/FHA domain"/>
    <property type="match status" value="1"/>
</dbReference>
<protein>
    <recommendedName>
        <fullName evidence="2">FHA domain-containing protein</fullName>
    </recommendedName>
</protein>
<reference evidence="3" key="2">
    <citation type="submission" date="2024-10" db="UniProtKB">
        <authorList>
            <consortium name="EnsemblProtists"/>
        </authorList>
    </citation>
    <scope>IDENTIFICATION</scope>
</reference>
<feature type="region of interest" description="Disordered" evidence="1">
    <location>
        <begin position="187"/>
        <end position="230"/>
    </location>
</feature>
<evidence type="ECO:0000259" key="2">
    <source>
        <dbReference type="PROSITE" id="PS50006"/>
    </source>
</evidence>
<keyword evidence="4" id="KW-1185">Reference proteome</keyword>
<accession>A0A0D3JPF4</accession>
<evidence type="ECO:0000313" key="4">
    <source>
        <dbReference type="Proteomes" id="UP000013827"/>
    </source>
</evidence>
<dbReference type="AlphaFoldDB" id="A0A0D3JPF4"/>
<name>A0A0D3JPF4_EMIH1</name>
<dbReference type="KEGG" id="ehx:EMIHUDRAFT_237824"/>
<dbReference type="Gene3D" id="2.60.200.20">
    <property type="match status" value="1"/>
</dbReference>
<evidence type="ECO:0000313" key="3">
    <source>
        <dbReference type="EnsemblProtists" id="EOD25389"/>
    </source>
</evidence>
<reference evidence="4" key="1">
    <citation type="journal article" date="2013" name="Nature">
        <title>Pan genome of the phytoplankton Emiliania underpins its global distribution.</title>
        <authorList>
            <person name="Read B.A."/>
            <person name="Kegel J."/>
            <person name="Klute M.J."/>
            <person name="Kuo A."/>
            <person name="Lefebvre S.C."/>
            <person name="Maumus F."/>
            <person name="Mayer C."/>
            <person name="Miller J."/>
            <person name="Monier A."/>
            <person name="Salamov A."/>
            <person name="Young J."/>
            <person name="Aguilar M."/>
            <person name="Claverie J.M."/>
            <person name="Frickenhaus S."/>
            <person name="Gonzalez K."/>
            <person name="Herman E.K."/>
            <person name="Lin Y.C."/>
            <person name="Napier J."/>
            <person name="Ogata H."/>
            <person name="Sarno A.F."/>
            <person name="Shmutz J."/>
            <person name="Schroeder D."/>
            <person name="de Vargas C."/>
            <person name="Verret F."/>
            <person name="von Dassow P."/>
            <person name="Valentin K."/>
            <person name="Van de Peer Y."/>
            <person name="Wheeler G."/>
            <person name="Dacks J.B."/>
            <person name="Delwiche C.F."/>
            <person name="Dyhrman S.T."/>
            <person name="Glockner G."/>
            <person name="John U."/>
            <person name="Richards T."/>
            <person name="Worden A.Z."/>
            <person name="Zhang X."/>
            <person name="Grigoriev I.V."/>
            <person name="Allen A.E."/>
            <person name="Bidle K."/>
            <person name="Borodovsky M."/>
            <person name="Bowler C."/>
            <person name="Brownlee C."/>
            <person name="Cock J.M."/>
            <person name="Elias M."/>
            <person name="Gladyshev V.N."/>
            <person name="Groth M."/>
            <person name="Guda C."/>
            <person name="Hadaegh A."/>
            <person name="Iglesias-Rodriguez M.D."/>
            <person name="Jenkins J."/>
            <person name="Jones B.M."/>
            <person name="Lawson T."/>
            <person name="Leese F."/>
            <person name="Lindquist E."/>
            <person name="Lobanov A."/>
            <person name="Lomsadze A."/>
            <person name="Malik S.B."/>
            <person name="Marsh M.E."/>
            <person name="Mackinder L."/>
            <person name="Mock T."/>
            <person name="Mueller-Roeber B."/>
            <person name="Pagarete A."/>
            <person name="Parker M."/>
            <person name="Probert I."/>
            <person name="Quesneville H."/>
            <person name="Raines C."/>
            <person name="Rensing S.A."/>
            <person name="Riano-Pachon D.M."/>
            <person name="Richier S."/>
            <person name="Rokitta S."/>
            <person name="Shiraiwa Y."/>
            <person name="Soanes D.M."/>
            <person name="van der Giezen M."/>
            <person name="Wahlund T.M."/>
            <person name="Williams B."/>
            <person name="Wilson W."/>
            <person name="Wolfe G."/>
            <person name="Wurch L.L."/>
        </authorList>
    </citation>
    <scope>NUCLEOTIDE SEQUENCE</scope>
</reference>
<feature type="compositionally biased region" description="Pro residues" evidence="1">
    <location>
        <begin position="195"/>
        <end position="204"/>
    </location>
</feature>